<comment type="caution">
    <text evidence="2">The sequence shown here is derived from an EMBL/GenBank/DDBJ whole genome shotgun (WGS) entry which is preliminary data.</text>
</comment>
<gene>
    <name evidence="2" type="ORF">DLJ53_17625</name>
</gene>
<organism evidence="2 3">
    <name type="scientific">Acuticoccus sediminis</name>
    <dbReference type="NCBI Taxonomy" id="2184697"/>
    <lineage>
        <taxon>Bacteria</taxon>
        <taxon>Pseudomonadati</taxon>
        <taxon>Pseudomonadota</taxon>
        <taxon>Alphaproteobacteria</taxon>
        <taxon>Hyphomicrobiales</taxon>
        <taxon>Amorphaceae</taxon>
        <taxon>Acuticoccus</taxon>
    </lineage>
</organism>
<feature type="region of interest" description="Disordered" evidence="1">
    <location>
        <begin position="1"/>
        <end position="22"/>
    </location>
</feature>
<dbReference type="AlphaFoldDB" id="A0A8B2NSK6"/>
<evidence type="ECO:0000313" key="2">
    <source>
        <dbReference type="EMBL" id="RAI01039.1"/>
    </source>
</evidence>
<accession>A0A8B2NSK6</accession>
<protein>
    <submittedName>
        <fullName evidence="2">Uncharacterized protein</fullName>
    </submittedName>
</protein>
<evidence type="ECO:0000256" key="1">
    <source>
        <dbReference type="SAM" id="MobiDB-lite"/>
    </source>
</evidence>
<evidence type="ECO:0000313" key="3">
    <source>
        <dbReference type="Proteomes" id="UP000249590"/>
    </source>
</evidence>
<dbReference type="Proteomes" id="UP000249590">
    <property type="component" value="Unassembled WGS sequence"/>
</dbReference>
<name>A0A8B2NSK6_9HYPH</name>
<proteinExistence type="predicted"/>
<dbReference type="EMBL" id="QHHQ01000003">
    <property type="protein sequence ID" value="RAI01039.1"/>
    <property type="molecule type" value="Genomic_DNA"/>
</dbReference>
<sequence length="69" mass="7677">MLMLRQNPPFFESDDDPSEAPDVAYDHLSMTAEIDSELQAAIEYKIATSGVGGVETVLRLLNEALRRHT</sequence>
<reference evidence="2 3" key="1">
    <citation type="submission" date="2018-05" db="EMBL/GenBank/DDBJ databases">
        <title>Acuticoccus sediminis sp. nov., isolated from deep-sea sediment of Indian Ocean.</title>
        <authorList>
            <person name="Liu X."/>
            <person name="Lai Q."/>
            <person name="Du Y."/>
            <person name="Sun F."/>
            <person name="Zhang X."/>
            <person name="Wang S."/>
            <person name="Shao Z."/>
        </authorList>
    </citation>
    <scope>NUCLEOTIDE SEQUENCE [LARGE SCALE GENOMIC DNA]</scope>
    <source>
        <strain evidence="2 3">PTG4-2</strain>
    </source>
</reference>
<keyword evidence="3" id="KW-1185">Reference proteome</keyword>